<name>A0ACA9NI52_9GLOM</name>
<feature type="non-terminal residue" evidence="1">
    <location>
        <position position="1"/>
    </location>
</feature>
<reference evidence="1" key="1">
    <citation type="submission" date="2021-06" db="EMBL/GenBank/DDBJ databases">
        <authorList>
            <person name="Kallberg Y."/>
            <person name="Tangrot J."/>
            <person name="Rosling A."/>
        </authorList>
    </citation>
    <scope>NUCLEOTIDE SEQUENCE</scope>
    <source>
        <strain evidence="1">AU212A</strain>
    </source>
</reference>
<keyword evidence="2" id="KW-1185">Reference proteome</keyword>
<sequence length="163" mass="18442">RPGVRKGNNILQEIKLINNKTTPTRAKALVLKKQKRADIEIEKSSDKIRKVYDTRLRTKDKLNDRDKKNQTRNTTVTEIPKVKVSIFNTTKIQTEQLKNSMTLLMEGSGKILEPEPNISFSYDQSADVSSEQAQAASIDKRSGLLELEADRSNGTNHSEEESQ</sequence>
<evidence type="ECO:0000313" key="1">
    <source>
        <dbReference type="EMBL" id="CAG8657029.1"/>
    </source>
</evidence>
<accession>A0ACA9NI52</accession>
<evidence type="ECO:0000313" key="2">
    <source>
        <dbReference type="Proteomes" id="UP000789860"/>
    </source>
</evidence>
<organism evidence="1 2">
    <name type="scientific">Scutellospora calospora</name>
    <dbReference type="NCBI Taxonomy" id="85575"/>
    <lineage>
        <taxon>Eukaryota</taxon>
        <taxon>Fungi</taxon>
        <taxon>Fungi incertae sedis</taxon>
        <taxon>Mucoromycota</taxon>
        <taxon>Glomeromycotina</taxon>
        <taxon>Glomeromycetes</taxon>
        <taxon>Diversisporales</taxon>
        <taxon>Gigasporaceae</taxon>
        <taxon>Scutellospora</taxon>
    </lineage>
</organism>
<proteinExistence type="predicted"/>
<gene>
    <name evidence="1" type="ORF">SCALOS_LOCUS8887</name>
</gene>
<feature type="non-terminal residue" evidence="1">
    <location>
        <position position="163"/>
    </location>
</feature>
<dbReference type="Proteomes" id="UP000789860">
    <property type="component" value="Unassembled WGS sequence"/>
</dbReference>
<protein>
    <submittedName>
        <fullName evidence="1">5729_t:CDS:1</fullName>
    </submittedName>
</protein>
<dbReference type="EMBL" id="CAJVPM010025216">
    <property type="protein sequence ID" value="CAG8657029.1"/>
    <property type="molecule type" value="Genomic_DNA"/>
</dbReference>
<comment type="caution">
    <text evidence="1">The sequence shown here is derived from an EMBL/GenBank/DDBJ whole genome shotgun (WGS) entry which is preliminary data.</text>
</comment>